<gene>
    <name evidence="1" type="ORF">PUR29_36665</name>
</gene>
<accession>A0ABV0A565</accession>
<organism evidence="1 2">
    <name type="scientific">Methylobacterium ajmalii</name>
    <dbReference type="NCBI Taxonomy" id="2738439"/>
    <lineage>
        <taxon>Bacteria</taxon>
        <taxon>Pseudomonadati</taxon>
        <taxon>Pseudomonadota</taxon>
        <taxon>Alphaproteobacteria</taxon>
        <taxon>Hyphomicrobiales</taxon>
        <taxon>Methylobacteriaceae</taxon>
        <taxon>Methylobacterium</taxon>
    </lineage>
</organism>
<protein>
    <submittedName>
        <fullName evidence="1">Uncharacterized protein</fullName>
    </submittedName>
</protein>
<reference evidence="1 2" key="1">
    <citation type="journal article" date="2023" name="PLoS ONE">
        <title>Complete genome assembly of Hawai'i environmental nontuberculous mycobacteria reveals unexpected co-isolation with methylobacteria.</title>
        <authorList>
            <person name="Hendrix J."/>
            <person name="Epperson L.E."/>
            <person name="Tong E.I."/>
            <person name="Chan Y.L."/>
            <person name="Hasan N.A."/>
            <person name="Dawrs S.N."/>
            <person name="Norton G.J."/>
            <person name="Virdi R."/>
            <person name="Crooks J.L."/>
            <person name="Chan E.D."/>
            <person name="Honda J.R."/>
            <person name="Strong M."/>
        </authorList>
    </citation>
    <scope>NUCLEOTIDE SEQUENCE [LARGE SCALE GENOMIC DNA]</scope>
    <source>
        <strain evidence="1 2">NJH_HI04-1</strain>
    </source>
</reference>
<evidence type="ECO:0000313" key="1">
    <source>
        <dbReference type="EMBL" id="MEN3238972.1"/>
    </source>
</evidence>
<sequence length="41" mass="4345">MSFTESLLYTAGQIFGAKQSGPETTLSSVDDMLAFAKMVNG</sequence>
<proteinExistence type="predicted"/>
<dbReference type="RefSeq" id="WP_346013919.1">
    <property type="nucleotide sequence ID" value="NZ_JAQYXP010000010.1"/>
</dbReference>
<keyword evidence="2" id="KW-1185">Reference proteome</keyword>
<evidence type="ECO:0000313" key="2">
    <source>
        <dbReference type="Proteomes" id="UP001407347"/>
    </source>
</evidence>
<comment type="caution">
    <text evidence="1">The sequence shown here is derived from an EMBL/GenBank/DDBJ whole genome shotgun (WGS) entry which is preliminary data.</text>
</comment>
<dbReference type="Proteomes" id="UP001407347">
    <property type="component" value="Unassembled WGS sequence"/>
</dbReference>
<name>A0ABV0A565_9HYPH</name>
<dbReference type="EMBL" id="JAQYXP010000010">
    <property type="protein sequence ID" value="MEN3238972.1"/>
    <property type="molecule type" value="Genomic_DNA"/>
</dbReference>